<dbReference type="RefSeq" id="WP_250868542.1">
    <property type="nucleotide sequence ID" value="NZ_JAGSOI010000038.1"/>
</dbReference>
<proteinExistence type="predicted"/>
<comment type="caution">
    <text evidence="1">The sequence shown here is derived from an EMBL/GenBank/DDBJ whole genome shotgun (WGS) entry which is preliminary data.</text>
</comment>
<name>A0A9E4ZHZ2_9EURY</name>
<reference evidence="1" key="1">
    <citation type="journal article" date="2021" name="mSystems">
        <title>Bacteria and Archaea Synergistically Convert Glycine Betaine to Biogenic Methane in the Formosa Cold Seep of the South China Sea.</title>
        <authorList>
            <person name="Li L."/>
            <person name="Zhang W."/>
            <person name="Zhang S."/>
            <person name="Song L."/>
            <person name="Sun Q."/>
            <person name="Zhang H."/>
            <person name="Xiang H."/>
            <person name="Dong X."/>
        </authorList>
    </citation>
    <scope>NUCLEOTIDE SEQUENCE</scope>
    <source>
        <strain evidence="1">LLY</strain>
    </source>
</reference>
<keyword evidence="2" id="KW-1185">Reference proteome</keyword>
<sequence length="69" mass="7840">MFANKWTIIEELDNISDLEMFVEVTLLTGAVRKGRIRANKDYIILDDERRGETHIIPVSAILCVSYGVS</sequence>
<accession>A0A9E4ZHZ2</accession>
<dbReference type="EMBL" id="JAGSOI010000038">
    <property type="protein sequence ID" value="MCM1987199.1"/>
    <property type="molecule type" value="Genomic_DNA"/>
</dbReference>
<dbReference type="Proteomes" id="UP001056766">
    <property type="component" value="Unassembled WGS sequence"/>
</dbReference>
<evidence type="ECO:0000313" key="1">
    <source>
        <dbReference type="EMBL" id="MCM1987199.1"/>
    </source>
</evidence>
<organism evidence="1 2">
    <name type="scientific">Methanococcoides seepicolus</name>
    <dbReference type="NCBI Taxonomy" id="2828780"/>
    <lineage>
        <taxon>Archaea</taxon>
        <taxon>Methanobacteriati</taxon>
        <taxon>Methanobacteriota</taxon>
        <taxon>Stenosarchaea group</taxon>
        <taxon>Methanomicrobia</taxon>
        <taxon>Methanosarcinales</taxon>
        <taxon>Methanosarcinaceae</taxon>
        <taxon>Methanococcoides</taxon>
    </lineage>
</organism>
<protein>
    <submittedName>
        <fullName evidence="1">Uncharacterized protein</fullName>
    </submittedName>
</protein>
<evidence type="ECO:0000313" key="2">
    <source>
        <dbReference type="Proteomes" id="UP001056766"/>
    </source>
</evidence>
<gene>
    <name evidence="1" type="ORF">KDK67_09415</name>
</gene>
<dbReference type="AlphaFoldDB" id="A0A9E4ZHZ2"/>
<reference evidence="1" key="2">
    <citation type="submission" date="2021-04" db="EMBL/GenBank/DDBJ databases">
        <authorList>
            <person name="Dong X."/>
        </authorList>
    </citation>
    <scope>NUCLEOTIDE SEQUENCE</scope>
    <source>
        <strain evidence="1">LLY</strain>
    </source>
</reference>